<organism evidence="3 4">
    <name type="scientific">Sporothrix eucalyptigena</name>
    <dbReference type="NCBI Taxonomy" id="1812306"/>
    <lineage>
        <taxon>Eukaryota</taxon>
        <taxon>Fungi</taxon>
        <taxon>Dikarya</taxon>
        <taxon>Ascomycota</taxon>
        <taxon>Pezizomycotina</taxon>
        <taxon>Sordariomycetes</taxon>
        <taxon>Sordariomycetidae</taxon>
        <taxon>Ophiostomatales</taxon>
        <taxon>Ophiostomataceae</taxon>
        <taxon>Sporothrix</taxon>
    </lineage>
</organism>
<feature type="domain" description="DUF8021" evidence="2">
    <location>
        <begin position="495"/>
        <end position="619"/>
    </location>
</feature>
<dbReference type="EMBL" id="CAWUHD010000179">
    <property type="protein sequence ID" value="CAK7237328.1"/>
    <property type="molecule type" value="Genomic_DNA"/>
</dbReference>
<reference evidence="3 4" key="1">
    <citation type="submission" date="2024-01" db="EMBL/GenBank/DDBJ databases">
        <authorList>
            <person name="Allen C."/>
            <person name="Tagirdzhanova G."/>
        </authorList>
    </citation>
    <scope>NUCLEOTIDE SEQUENCE [LARGE SCALE GENOMIC DNA]</scope>
</reference>
<proteinExistence type="predicted"/>
<protein>
    <recommendedName>
        <fullName evidence="2">DUF8021 domain-containing protein</fullName>
    </recommendedName>
</protein>
<evidence type="ECO:0000256" key="1">
    <source>
        <dbReference type="SAM" id="SignalP"/>
    </source>
</evidence>
<feature type="domain" description="DUF8021" evidence="2">
    <location>
        <begin position="153"/>
        <end position="305"/>
    </location>
</feature>
<evidence type="ECO:0000313" key="4">
    <source>
        <dbReference type="Proteomes" id="UP001642482"/>
    </source>
</evidence>
<dbReference type="InterPro" id="IPR058334">
    <property type="entry name" value="DUF8021"/>
</dbReference>
<sequence>MLITLYSILLATWAVVSAAATTCDRTCLEGVMDTFLKALTAHNTSLLLTTSDVLYVENNQVLTLGTGEWLVASSPGKYRHVFADPQQGQVGAITTIVENGVRTIYVARLKVDADGRVSEIETQITRDPAGAALYESMTVPEAVWLQPVAPADRVPRETLIAQANRYYSGMERNDPHGDYSFFDKDCNRIEDALQTTNQKTGAAYGHSNDTVFASLGCAAQFQTGFLGFVTQIRSRRFPVVDEERQAVLAMTTLDHNGTVRFLPDPFDVNNGSAAQPIPPYFDVPRSLQAAEAFRLKGDKLFRIEMTLTEVPYRMKSPFLPVEHLRYLGSNSTNSTAASFSQPCDRASLRNVTDRVLDTLLHHKSPSSLPIADGAIYTENGQVLDWGNGLWETLQEIGADRAYFSDPDTNTAGFWGATREQTTPGVLALRIQLDSHGRIRAIDVYDVRAEVTGARGGTMTLMRPPLPVEWQGAPLGKLDSVFTADNNHTEDLPDSLVDAYFDGLQRHTSAGVPLSKNCLRRDNGQFLANSSCADQMKGLGVNPNGLYNTTSAVRDRRVLVRDHKLGVVLAVAMVDNDAVPRSALNVTSTQLPPTQRVPSTYMVPQLIKVVDGQIVRVESMIKWMPYGYWPF</sequence>
<evidence type="ECO:0000313" key="3">
    <source>
        <dbReference type="EMBL" id="CAK7237328.1"/>
    </source>
</evidence>
<dbReference type="Proteomes" id="UP001642482">
    <property type="component" value="Unassembled WGS sequence"/>
</dbReference>
<feature type="signal peptide" evidence="1">
    <location>
        <begin position="1"/>
        <end position="18"/>
    </location>
</feature>
<name>A0ABP0CYW3_9PEZI</name>
<evidence type="ECO:0000259" key="2">
    <source>
        <dbReference type="Pfam" id="PF26061"/>
    </source>
</evidence>
<accession>A0ABP0CYW3</accession>
<keyword evidence="1" id="KW-0732">Signal</keyword>
<keyword evidence="4" id="KW-1185">Reference proteome</keyword>
<feature type="chain" id="PRO_5046654691" description="DUF8021 domain-containing protein" evidence="1">
    <location>
        <begin position="19"/>
        <end position="630"/>
    </location>
</feature>
<comment type="caution">
    <text evidence="3">The sequence shown here is derived from an EMBL/GenBank/DDBJ whole genome shotgun (WGS) entry which is preliminary data.</text>
</comment>
<dbReference type="Pfam" id="PF26061">
    <property type="entry name" value="DUF8021"/>
    <property type="match status" value="2"/>
</dbReference>
<gene>
    <name evidence="3" type="ORF">SEUCBS140593_009922</name>
</gene>